<keyword evidence="8 14" id="KW-0963">Cytoplasm</keyword>
<evidence type="ECO:0000256" key="3">
    <source>
        <dbReference type="ARBA" id="ARBA00004065"/>
    </source>
</evidence>
<reference evidence="18" key="1">
    <citation type="submission" date="2020-07" db="EMBL/GenBank/DDBJ databases">
        <title>Genomic analysis of a strain of Sedimentibacter Hydroxybenzoicus DSM7310.</title>
        <authorList>
            <person name="Ma S."/>
        </authorList>
    </citation>
    <scope>NUCLEOTIDE SEQUENCE</scope>
    <source>
        <strain evidence="18">DSM 7310</strain>
    </source>
</reference>
<keyword evidence="19" id="KW-1185">Reference proteome</keyword>
<dbReference type="Pfam" id="PF01351">
    <property type="entry name" value="RNase_HII"/>
    <property type="match status" value="1"/>
</dbReference>
<evidence type="ECO:0000256" key="12">
    <source>
        <dbReference type="ARBA" id="ARBA00022801"/>
    </source>
</evidence>
<comment type="cofactor">
    <cofactor evidence="14 15">
        <name>Mn(2+)</name>
        <dbReference type="ChEBI" id="CHEBI:29035"/>
    </cofactor>
    <cofactor evidence="14 15">
        <name>Mg(2+)</name>
        <dbReference type="ChEBI" id="CHEBI:18420"/>
    </cofactor>
    <text evidence="14 15">Manganese or magnesium. Binds 1 divalent metal ion per monomer in the absence of substrate. May bind a second metal ion after substrate binding.</text>
</comment>
<dbReference type="GO" id="GO:0043137">
    <property type="term" value="P:DNA replication, removal of RNA primer"/>
    <property type="evidence" value="ECO:0007669"/>
    <property type="project" value="TreeGrafter"/>
</dbReference>
<dbReference type="InterPro" id="IPR012337">
    <property type="entry name" value="RNaseH-like_sf"/>
</dbReference>
<dbReference type="InterPro" id="IPR036397">
    <property type="entry name" value="RNaseH_sf"/>
</dbReference>
<dbReference type="GO" id="GO:0004523">
    <property type="term" value="F:RNA-DNA hybrid ribonuclease activity"/>
    <property type="evidence" value="ECO:0007669"/>
    <property type="project" value="UniProtKB-UniRule"/>
</dbReference>
<evidence type="ECO:0000256" key="6">
    <source>
        <dbReference type="ARBA" id="ARBA00012180"/>
    </source>
</evidence>
<dbReference type="InterPro" id="IPR024567">
    <property type="entry name" value="RNase_HII/HIII_dom"/>
</dbReference>
<dbReference type="GO" id="GO:0006298">
    <property type="term" value="P:mismatch repair"/>
    <property type="evidence" value="ECO:0007669"/>
    <property type="project" value="TreeGrafter"/>
</dbReference>
<evidence type="ECO:0000256" key="15">
    <source>
        <dbReference type="PROSITE-ProRule" id="PRU01319"/>
    </source>
</evidence>
<evidence type="ECO:0000256" key="8">
    <source>
        <dbReference type="ARBA" id="ARBA00022490"/>
    </source>
</evidence>
<dbReference type="GO" id="GO:0032299">
    <property type="term" value="C:ribonuclease H2 complex"/>
    <property type="evidence" value="ECO:0007669"/>
    <property type="project" value="TreeGrafter"/>
</dbReference>
<name>A0A974BLG4_SEDHY</name>
<comment type="caution">
    <text evidence="18">The sequence shown here is derived from an EMBL/GenBank/DDBJ whole genome shotgun (WGS) entry which is preliminary data.</text>
</comment>
<evidence type="ECO:0000256" key="16">
    <source>
        <dbReference type="RuleBase" id="RU003515"/>
    </source>
</evidence>
<feature type="domain" description="RNase H type-2" evidence="17">
    <location>
        <begin position="14"/>
        <end position="209"/>
    </location>
</feature>
<comment type="caution">
    <text evidence="14">Lacks conserved residue(s) required for the propagation of feature annotation.</text>
</comment>
<evidence type="ECO:0000256" key="10">
    <source>
        <dbReference type="ARBA" id="ARBA00022723"/>
    </source>
</evidence>
<dbReference type="NCBIfam" id="NF000594">
    <property type="entry name" value="PRK00015.1-1"/>
    <property type="match status" value="1"/>
</dbReference>
<evidence type="ECO:0000256" key="14">
    <source>
        <dbReference type="HAMAP-Rule" id="MF_00052"/>
    </source>
</evidence>
<dbReference type="RefSeq" id="WP_179239246.1">
    <property type="nucleotide sequence ID" value="NZ_JACBNQ010000023.1"/>
</dbReference>
<dbReference type="PANTHER" id="PTHR10954:SF18">
    <property type="entry name" value="RIBONUCLEASE HII"/>
    <property type="match status" value="1"/>
</dbReference>
<dbReference type="InterPro" id="IPR022898">
    <property type="entry name" value="RNase_HII"/>
</dbReference>
<dbReference type="SUPFAM" id="SSF53098">
    <property type="entry name" value="Ribonuclease H-like"/>
    <property type="match status" value="1"/>
</dbReference>
<dbReference type="PANTHER" id="PTHR10954">
    <property type="entry name" value="RIBONUCLEASE H2 SUBUNIT A"/>
    <property type="match status" value="1"/>
</dbReference>
<evidence type="ECO:0000256" key="4">
    <source>
        <dbReference type="ARBA" id="ARBA00004496"/>
    </source>
</evidence>
<dbReference type="PROSITE" id="PS51975">
    <property type="entry name" value="RNASE_H_2"/>
    <property type="match status" value="1"/>
</dbReference>
<dbReference type="NCBIfam" id="NF000595">
    <property type="entry name" value="PRK00015.1-3"/>
    <property type="match status" value="1"/>
</dbReference>
<dbReference type="HAMAP" id="MF_00052_B">
    <property type="entry name" value="RNase_HII_B"/>
    <property type="match status" value="1"/>
</dbReference>
<protein>
    <recommendedName>
        <fullName evidence="7 14">Ribonuclease HII</fullName>
        <shortName evidence="14">RNase HII</shortName>
        <ecNumber evidence="6 14">3.1.26.4</ecNumber>
    </recommendedName>
</protein>
<evidence type="ECO:0000259" key="17">
    <source>
        <dbReference type="PROSITE" id="PS51975"/>
    </source>
</evidence>
<feature type="binding site" evidence="14 15">
    <location>
        <position position="21"/>
    </location>
    <ligand>
        <name>a divalent metal cation</name>
        <dbReference type="ChEBI" id="CHEBI:60240"/>
    </ligand>
</feature>
<comment type="function">
    <text evidence="3 14 16">Endonuclease that specifically degrades the RNA of RNA-DNA hybrids.</text>
</comment>
<dbReference type="EMBL" id="JACBNQ010000023">
    <property type="protein sequence ID" value="NYB75540.1"/>
    <property type="molecule type" value="Genomic_DNA"/>
</dbReference>
<dbReference type="InterPro" id="IPR001352">
    <property type="entry name" value="RNase_HII/HIII"/>
</dbReference>
<dbReference type="CDD" id="cd07182">
    <property type="entry name" value="RNase_HII_bacteria_HII_like"/>
    <property type="match status" value="1"/>
</dbReference>
<dbReference type="Gene3D" id="3.30.420.10">
    <property type="entry name" value="Ribonuclease H-like superfamily/Ribonuclease H"/>
    <property type="match status" value="1"/>
</dbReference>
<dbReference type="Proteomes" id="UP000611629">
    <property type="component" value="Unassembled WGS sequence"/>
</dbReference>
<dbReference type="GO" id="GO:0005737">
    <property type="term" value="C:cytoplasm"/>
    <property type="evidence" value="ECO:0007669"/>
    <property type="project" value="UniProtKB-SubCell"/>
</dbReference>
<evidence type="ECO:0000313" key="19">
    <source>
        <dbReference type="Proteomes" id="UP000611629"/>
    </source>
</evidence>
<keyword evidence="13 14" id="KW-0464">Manganese</keyword>
<dbReference type="GO" id="GO:0030145">
    <property type="term" value="F:manganese ion binding"/>
    <property type="evidence" value="ECO:0007669"/>
    <property type="project" value="UniProtKB-UniRule"/>
</dbReference>
<evidence type="ECO:0000313" key="18">
    <source>
        <dbReference type="EMBL" id="NYB75540.1"/>
    </source>
</evidence>
<keyword evidence="9 14" id="KW-0540">Nuclease</keyword>
<evidence type="ECO:0000256" key="11">
    <source>
        <dbReference type="ARBA" id="ARBA00022759"/>
    </source>
</evidence>
<keyword evidence="11 14" id="KW-0255">Endonuclease</keyword>
<proteinExistence type="inferred from homology"/>
<dbReference type="GO" id="GO:0003723">
    <property type="term" value="F:RNA binding"/>
    <property type="evidence" value="ECO:0007669"/>
    <property type="project" value="UniProtKB-UniRule"/>
</dbReference>
<gene>
    <name evidence="14" type="primary">rnhB</name>
    <name evidence="18" type="ORF">HZF24_15435</name>
</gene>
<feature type="binding site" evidence="15">
    <location>
        <position position="118"/>
    </location>
    <ligand>
        <name>a divalent metal cation</name>
        <dbReference type="ChEBI" id="CHEBI:60240"/>
    </ligand>
</feature>
<keyword evidence="10 14" id="KW-0479">Metal-binding</keyword>
<comment type="cofactor">
    <cofactor evidence="2">
        <name>Mg(2+)</name>
        <dbReference type="ChEBI" id="CHEBI:18420"/>
    </cofactor>
</comment>
<evidence type="ECO:0000256" key="5">
    <source>
        <dbReference type="ARBA" id="ARBA00007383"/>
    </source>
</evidence>
<evidence type="ECO:0000256" key="1">
    <source>
        <dbReference type="ARBA" id="ARBA00000077"/>
    </source>
</evidence>
<comment type="subcellular location">
    <subcellularLocation>
        <location evidence="4 14">Cytoplasm</location>
    </subcellularLocation>
</comment>
<keyword evidence="12 14" id="KW-0378">Hydrolase</keyword>
<feature type="binding site" evidence="14 15">
    <location>
        <position position="20"/>
    </location>
    <ligand>
        <name>a divalent metal cation</name>
        <dbReference type="ChEBI" id="CHEBI:60240"/>
    </ligand>
</feature>
<dbReference type="EC" id="3.1.26.4" evidence="6 14"/>
<accession>A0A974BLG4</accession>
<evidence type="ECO:0000256" key="2">
    <source>
        <dbReference type="ARBA" id="ARBA00001946"/>
    </source>
</evidence>
<organism evidence="18 19">
    <name type="scientific">Sedimentibacter hydroxybenzoicus DSM 7310</name>
    <dbReference type="NCBI Taxonomy" id="1123245"/>
    <lineage>
        <taxon>Bacteria</taxon>
        <taxon>Bacillati</taxon>
        <taxon>Bacillota</taxon>
        <taxon>Tissierellia</taxon>
        <taxon>Sedimentibacter</taxon>
    </lineage>
</organism>
<comment type="similarity">
    <text evidence="5 14 16">Belongs to the RNase HII family.</text>
</comment>
<sequence length="210" mass="23511">MLKIETELWDKGYKYIACIDEVGRGCLAGSVVTCAIVMPQGVIIEGVNDSKKLTAKKRDILFELIKDSAVAIGVGEMDCRTVDEINIKNATKLAMKQAIENLRDKDGSKIIPDFVLTDAEKLDIKIPQLNIIHGDATCHGIAAASIIAKVTRDRQMDEMDKIFPQYRFAKNKGYGTKDHVQALLEYGPIEIHRKTFLKKILNIQEQMSFI</sequence>
<comment type="catalytic activity">
    <reaction evidence="1 14 15 16">
        <text>Endonucleolytic cleavage to 5'-phosphomonoester.</text>
        <dbReference type="EC" id="3.1.26.4"/>
    </reaction>
</comment>
<evidence type="ECO:0000256" key="13">
    <source>
        <dbReference type="ARBA" id="ARBA00023211"/>
    </source>
</evidence>
<dbReference type="AlphaFoldDB" id="A0A974BLG4"/>
<evidence type="ECO:0000256" key="9">
    <source>
        <dbReference type="ARBA" id="ARBA00022722"/>
    </source>
</evidence>
<evidence type="ECO:0000256" key="7">
    <source>
        <dbReference type="ARBA" id="ARBA00019179"/>
    </source>
</evidence>